<dbReference type="Proteomes" id="UP000515163">
    <property type="component" value="Unplaced"/>
</dbReference>
<feature type="compositionally biased region" description="Basic and acidic residues" evidence="1">
    <location>
        <begin position="15"/>
        <end position="45"/>
    </location>
</feature>
<gene>
    <name evidence="4" type="primary">LOC116298863</name>
</gene>
<name>A0A6P8I7Q7_ACTTE</name>
<dbReference type="InterPro" id="IPR001810">
    <property type="entry name" value="F-box_dom"/>
</dbReference>
<protein>
    <submittedName>
        <fullName evidence="4">F-box/LRR-repeat protein 20-like</fullName>
    </submittedName>
</protein>
<dbReference type="SUPFAM" id="SSF81383">
    <property type="entry name" value="F-box domain"/>
    <property type="match status" value="1"/>
</dbReference>
<feature type="region of interest" description="Disordered" evidence="1">
    <location>
        <begin position="1"/>
        <end position="54"/>
    </location>
</feature>
<dbReference type="InterPro" id="IPR001611">
    <property type="entry name" value="Leu-rich_rpt"/>
</dbReference>
<dbReference type="SMART" id="SM00256">
    <property type="entry name" value="FBOX"/>
    <property type="match status" value="1"/>
</dbReference>
<dbReference type="InParanoid" id="A0A6P8I7Q7"/>
<dbReference type="PANTHER" id="PTHR20933">
    <property type="entry name" value="F-BOX ONLY PROTEIN 33"/>
    <property type="match status" value="1"/>
</dbReference>
<sequence>MNDQGNEKVGVTERNTGENEIKHKDDSTLEICERKERQDKKKTSPPDDLSPPMKALPDTVLLKVFSYLPEEQVCKVASVCEAWKRVAYDSSLWESVDLRRFHTTLDEIRLTRLIRSRMIPLLQKLNLGGLSLSPRVFQILTKDCPKLKVLCLESVTFLENFNATENCFPNGLSTLDLRHSSGDESAFQVIAQNVRQVENLGLSDHCITSLIVSNDLDAVFPRLSNVRVLEFSYCVALTDTMISDIALYSKSLRSLCLRRCNTFQGASLALLIASCPLLTSLVLDGTCVNDSALRAVDWENSALTEVDLSWCRHLSSEGLKAMLPHLSKLRYLRLCCVGYGHAVTDDLLYVMSATRNQTLEILDMSYSGSVTDTALGYFAIEHEALLYLRMHHCRLITPKIMDLIPQDSQVFIVANFPIDNEGMVLNSELLNRYTYWPTPIYMRDWSLDQRMGWR</sequence>
<dbReference type="KEGG" id="aten:116298863"/>
<dbReference type="Pfam" id="PF12937">
    <property type="entry name" value="F-box-like"/>
    <property type="match status" value="1"/>
</dbReference>
<dbReference type="InterPro" id="IPR013101">
    <property type="entry name" value="LRR_PRU1-like"/>
</dbReference>
<dbReference type="InterPro" id="IPR036047">
    <property type="entry name" value="F-box-like_dom_sf"/>
</dbReference>
<dbReference type="SUPFAM" id="SSF52047">
    <property type="entry name" value="RNI-like"/>
    <property type="match status" value="1"/>
</dbReference>
<reference evidence="4" key="1">
    <citation type="submission" date="2025-08" db="UniProtKB">
        <authorList>
            <consortium name="RefSeq"/>
        </authorList>
    </citation>
    <scope>IDENTIFICATION</scope>
    <source>
        <tissue evidence="4">Tentacle</tissue>
    </source>
</reference>
<evidence type="ECO:0000256" key="1">
    <source>
        <dbReference type="SAM" id="MobiDB-lite"/>
    </source>
</evidence>
<dbReference type="PANTHER" id="PTHR20933:SF4">
    <property type="entry name" value="F-BOX INVOLVED IN POLYQ PATHOGENESIS, ISOFORM A"/>
    <property type="match status" value="1"/>
</dbReference>
<proteinExistence type="predicted"/>
<dbReference type="RefSeq" id="XP_031563301.1">
    <property type="nucleotide sequence ID" value="XM_031707441.1"/>
</dbReference>
<dbReference type="AlphaFoldDB" id="A0A6P8I7Q7"/>
<dbReference type="Pfam" id="PF13516">
    <property type="entry name" value="LRR_6"/>
    <property type="match status" value="1"/>
</dbReference>
<evidence type="ECO:0000259" key="2">
    <source>
        <dbReference type="PROSITE" id="PS50181"/>
    </source>
</evidence>
<dbReference type="OrthoDB" id="3219396at2759"/>
<evidence type="ECO:0000313" key="4">
    <source>
        <dbReference type="RefSeq" id="XP_031563301.1"/>
    </source>
</evidence>
<dbReference type="InterPro" id="IPR032675">
    <property type="entry name" value="LRR_dom_sf"/>
</dbReference>
<dbReference type="Gene3D" id="3.80.10.10">
    <property type="entry name" value="Ribonuclease Inhibitor"/>
    <property type="match status" value="2"/>
</dbReference>
<organism evidence="3 4">
    <name type="scientific">Actinia tenebrosa</name>
    <name type="common">Australian red waratah sea anemone</name>
    <dbReference type="NCBI Taxonomy" id="6105"/>
    <lineage>
        <taxon>Eukaryota</taxon>
        <taxon>Metazoa</taxon>
        <taxon>Cnidaria</taxon>
        <taxon>Anthozoa</taxon>
        <taxon>Hexacorallia</taxon>
        <taxon>Actiniaria</taxon>
        <taxon>Actiniidae</taxon>
        <taxon>Actinia</taxon>
    </lineage>
</organism>
<dbReference type="Pfam" id="PF07723">
    <property type="entry name" value="LRR_2"/>
    <property type="match status" value="2"/>
</dbReference>
<dbReference type="GeneID" id="116298863"/>
<accession>A0A6P8I7Q7</accession>
<dbReference type="GO" id="GO:0031398">
    <property type="term" value="P:positive regulation of protein ubiquitination"/>
    <property type="evidence" value="ECO:0007669"/>
    <property type="project" value="TreeGrafter"/>
</dbReference>
<feature type="domain" description="F-box" evidence="2">
    <location>
        <begin position="50"/>
        <end position="96"/>
    </location>
</feature>
<evidence type="ECO:0000313" key="3">
    <source>
        <dbReference type="Proteomes" id="UP000515163"/>
    </source>
</evidence>
<dbReference type="PROSITE" id="PS50181">
    <property type="entry name" value="FBOX"/>
    <property type="match status" value="1"/>
</dbReference>
<keyword evidence="3" id="KW-1185">Reference proteome</keyword>